<gene>
    <name evidence="1" type="ORF">S01H1_20501</name>
</gene>
<name>X0UGI3_9ZZZZ</name>
<evidence type="ECO:0000313" key="1">
    <source>
        <dbReference type="EMBL" id="GAF99477.1"/>
    </source>
</evidence>
<accession>X0UGI3</accession>
<feature type="non-terminal residue" evidence="1">
    <location>
        <position position="1"/>
    </location>
</feature>
<organism evidence="1">
    <name type="scientific">marine sediment metagenome</name>
    <dbReference type="NCBI Taxonomy" id="412755"/>
    <lineage>
        <taxon>unclassified sequences</taxon>
        <taxon>metagenomes</taxon>
        <taxon>ecological metagenomes</taxon>
    </lineage>
</organism>
<protein>
    <submittedName>
        <fullName evidence="1">Uncharacterized protein</fullName>
    </submittedName>
</protein>
<dbReference type="EMBL" id="BARS01011229">
    <property type="protein sequence ID" value="GAF99477.1"/>
    <property type="molecule type" value="Genomic_DNA"/>
</dbReference>
<dbReference type="AlphaFoldDB" id="X0UGI3"/>
<sequence>EPDDLANSDFGDFSCNGTSCAYDSDSIIDADIDDDGNFTFTGTWDFSGSPLVTIQHASVSDDLTIGSDDISFINGVASISSTLWVGGAITGNLTGNARTATELAADPDNCSAGSYPLGIDETGKVESCTDATTEIDSAISTHAGDVDAHHALVTLTGQDYLTLSTQEITAEEIEPDDLANSDFGDFSCNGTSCAYDSDSIIDADIDDDGNFTFTGTWDFWGGDLVTCYKC</sequence>
<comment type="caution">
    <text evidence="1">The sequence shown here is derived from an EMBL/GenBank/DDBJ whole genome shotgun (WGS) entry which is preliminary data.</text>
</comment>
<proteinExistence type="predicted"/>
<reference evidence="1" key="1">
    <citation type="journal article" date="2014" name="Front. Microbiol.">
        <title>High frequency of phylogenetically diverse reductive dehalogenase-homologous genes in deep subseafloor sedimentary metagenomes.</title>
        <authorList>
            <person name="Kawai M."/>
            <person name="Futagami T."/>
            <person name="Toyoda A."/>
            <person name="Takaki Y."/>
            <person name="Nishi S."/>
            <person name="Hori S."/>
            <person name="Arai W."/>
            <person name="Tsubouchi T."/>
            <person name="Morono Y."/>
            <person name="Uchiyama I."/>
            <person name="Ito T."/>
            <person name="Fujiyama A."/>
            <person name="Inagaki F."/>
            <person name="Takami H."/>
        </authorList>
    </citation>
    <scope>NUCLEOTIDE SEQUENCE</scope>
    <source>
        <strain evidence="1">Expedition CK06-06</strain>
    </source>
</reference>